<dbReference type="InterPro" id="IPR029058">
    <property type="entry name" value="AB_hydrolase_fold"/>
</dbReference>
<dbReference type="Gene3D" id="3.40.50.1820">
    <property type="entry name" value="alpha/beta hydrolase"/>
    <property type="match status" value="1"/>
</dbReference>
<accession>A0A317E2S8</accession>
<feature type="region of interest" description="Disordered" evidence="1">
    <location>
        <begin position="95"/>
        <end position="127"/>
    </location>
</feature>
<comment type="caution">
    <text evidence="3">The sequence shown here is derived from an EMBL/GenBank/DDBJ whole genome shotgun (WGS) entry which is preliminary data.</text>
</comment>
<proteinExistence type="predicted"/>
<organism evidence="3 4">
    <name type="scientific">Zavarzinia compransoris</name>
    <dbReference type="NCBI Taxonomy" id="1264899"/>
    <lineage>
        <taxon>Bacteria</taxon>
        <taxon>Pseudomonadati</taxon>
        <taxon>Pseudomonadota</taxon>
        <taxon>Alphaproteobacteria</taxon>
        <taxon>Rhodospirillales</taxon>
        <taxon>Zavarziniaceae</taxon>
        <taxon>Zavarzinia</taxon>
    </lineage>
</organism>
<evidence type="ECO:0000256" key="1">
    <source>
        <dbReference type="SAM" id="MobiDB-lite"/>
    </source>
</evidence>
<dbReference type="EMBL" id="QGLF01000003">
    <property type="protein sequence ID" value="PWR20470.1"/>
    <property type="molecule type" value="Genomic_DNA"/>
</dbReference>
<evidence type="ECO:0000313" key="3">
    <source>
        <dbReference type="EMBL" id="PWR20470.1"/>
    </source>
</evidence>
<gene>
    <name evidence="3" type="ORF">DKG75_10700</name>
</gene>
<feature type="domain" description="Serine aminopeptidase S33" evidence="2">
    <location>
        <begin position="277"/>
        <end position="510"/>
    </location>
</feature>
<protein>
    <recommendedName>
        <fullName evidence="2">Serine aminopeptidase S33 domain-containing protein</fullName>
    </recommendedName>
</protein>
<dbReference type="SUPFAM" id="SSF53474">
    <property type="entry name" value="alpha/beta-Hydrolases"/>
    <property type="match status" value="1"/>
</dbReference>
<dbReference type="Pfam" id="PF12146">
    <property type="entry name" value="Hydrolase_4"/>
    <property type="match status" value="1"/>
</dbReference>
<keyword evidence="4" id="KW-1185">Reference proteome</keyword>
<evidence type="ECO:0000259" key="2">
    <source>
        <dbReference type="Pfam" id="PF12146"/>
    </source>
</evidence>
<name>A0A317E2S8_9PROT</name>
<evidence type="ECO:0000313" key="4">
    <source>
        <dbReference type="Proteomes" id="UP000246077"/>
    </source>
</evidence>
<dbReference type="InterPro" id="IPR022742">
    <property type="entry name" value="Hydrolase_4"/>
</dbReference>
<sequence length="549" mass="59375">MQQMHQLARPGGADVRGRGTDHQAMGEMFDRLDHEPGHQAAVARADLRLPVQKRGDHRDEIRRHRLHPRPQVRGQQAFLIEQAVQHRVVGVEVERGLDHGPQQGGQVRRRRADPGQEIGDPRPGIGDMGLAQGIQHRLLVREILIERPDRDSRPFGDPRRGAAGKAMGLENLNRRFQDEAHGLARTVLDRLSLRVSRLAGHGLPLPGMRLRKCDEFFISWAARHRKRPPMTTAAPYWHRYHDAATLARLAALVEVVRLPSTGVELHLDLYPQGDPAAPVVVLNHGGGGHAGLLAGLALALHDRGCTVVVPDQKGQGRSGGARGDFTLAEAVANIADAACFARRRFAGPLVLAGGSIGGGLTYYAAAALARAGAPPAAVVCLNLFDFGRPETALALTRVAALAKLPGLARLMGAGLGLLARAAPRLRLPYRPLARFPEMTDARDRARGFLEIWRHDPLVMTTVTARYMASLTATPPAIALEDNLLPVLVINQLRDRMVSPALTRACFARLGGPVAYAEIDWGHYSLLPGFNAAIADLAAAFLARAVTGST</sequence>
<dbReference type="AlphaFoldDB" id="A0A317E2S8"/>
<reference evidence="4" key="1">
    <citation type="submission" date="2018-05" db="EMBL/GenBank/DDBJ databases">
        <title>Zavarzinia sp. HR-AS.</title>
        <authorList>
            <person name="Lee Y."/>
            <person name="Jeon C.O."/>
        </authorList>
    </citation>
    <scope>NUCLEOTIDE SEQUENCE [LARGE SCALE GENOMIC DNA]</scope>
    <source>
        <strain evidence="4">DSM 1231</strain>
    </source>
</reference>
<dbReference type="Proteomes" id="UP000246077">
    <property type="component" value="Unassembled WGS sequence"/>
</dbReference>